<keyword evidence="5" id="KW-0997">Cell inner membrane</keyword>
<dbReference type="RefSeq" id="WP_070980746.1">
    <property type="nucleotide sequence ID" value="NZ_CP043420.1"/>
</dbReference>
<keyword evidence="2" id="KW-1003">Cell membrane</keyword>
<keyword evidence="6" id="KW-0812">Transmembrane</keyword>
<evidence type="ECO:0000256" key="8">
    <source>
        <dbReference type="ARBA" id="ARBA00023136"/>
    </source>
</evidence>
<dbReference type="Proteomes" id="UP000322553">
    <property type="component" value="Chromosome"/>
</dbReference>
<dbReference type="Pfam" id="PF02203">
    <property type="entry name" value="TarH"/>
    <property type="match status" value="1"/>
</dbReference>
<evidence type="ECO:0000256" key="11">
    <source>
        <dbReference type="SAM" id="MobiDB-lite"/>
    </source>
</evidence>
<dbReference type="Pfam" id="PF00672">
    <property type="entry name" value="HAMP"/>
    <property type="match status" value="1"/>
</dbReference>
<dbReference type="GO" id="GO:0005886">
    <property type="term" value="C:plasma membrane"/>
    <property type="evidence" value="ECO:0007669"/>
    <property type="project" value="UniProtKB-SubCell"/>
</dbReference>
<evidence type="ECO:0000256" key="6">
    <source>
        <dbReference type="ARBA" id="ARBA00022692"/>
    </source>
</evidence>
<evidence type="ECO:0000313" key="13">
    <source>
        <dbReference type="Proteomes" id="UP000322553"/>
    </source>
</evidence>
<dbReference type="EMBL" id="CP043420">
    <property type="protein sequence ID" value="QEL09843.1"/>
    <property type="molecule type" value="Genomic_DNA"/>
</dbReference>
<dbReference type="Pfam" id="PF00015">
    <property type="entry name" value="MCPsignal"/>
    <property type="match status" value="1"/>
</dbReference>
<dbReference type="PROSITE" id="PS50885">
    <property type="entry name" value="HAMP"/>
    <property type="match status" value="1"/>
</dbReference>
<dbReference type="InterPro" id="IPR003660">
    <property type="entry name" value="HAMP_dom"/>
</dbReference>
<feature type="compositionally biased region" description="Polar residues" evidence="11">
    <location>
        <begin position="274"/>
        <end position="294"/>
    </location>
</feature>
<evidence type="ECO:0000256" key="1">
    <source>
        <dbReference type="ARBA" id="ARBA00004429"/>
    </source>
</evidence>
<dbReference type="STRING" id="657387.BH688_14020"/>
<keyword evidence="9" id="KW-0807">Transducer</keyword>
<feature type="region of interest" description="Disordered" evidence="11">
    <location>
        <begin position="536"/>
        <end position="581"/>
    </location>
</feature>
<dbReference type="KEGG" id="kuy:FY550_00980"/>
<dbReference type="Gene3D" id="1.10.287.950">
    <property type="entry name" value="Methyl-accepting chemotaxis protein"/>
    <property type="match status" value="1"/>
</dbReference>
<proteinExistence type="inferred from homology"/>
<dbReference type="InterPro" id="IPR003122">
    <property type="entry name" value="Tar_rcpt_lig-bd"/>
</dbReference>
<evidence type="ECO:0000256" key="3">
    <source>
        <dbReference type="ARBA" id="ARBA00022481"/>
    </source>
</evidence>
<comment type="similarity">
    <text evidence="10">Belongs to the methyl-accepting chemotaxis (MCP) protein family.</text>
</comment>
<keyword evidence="8" id="KW-0472">Membrane</keyword>
<feature type="compositionally biased region" description="Low complexity" evidence="11">
    <location>
        <begin position="295"/>
        <end position="305"/>
    </location>
</feature>
<sequence length="581" mass="63103">MLGLKRSVRARLAATLGFCALLLAAVGGLGVHALNEADSEVEHIYEGNVEPMQALADVRSHLLALQSQLLRATLERSPTATTEAGQQLDAFLETFEQDWPRYLHGQPTGQERVLADRVIEERQTLEGSLERYRELLNEGRFDQALTLGNERLQPGFTTLSADLTELMNAQAAKTLSAYQAGQAAHDAQRWVILSLLGVALLALGLAGWRLTRGIIRPLNRACDFSAEIARGHLDARIEHRYQDEFGRMLNALAGMRDRLVEIVSQARRNAETVSATSAQLASSSDELSQRTQEQAASLEETAASMEEMTATVRQNADNAEQADQLASGVRAQAVAGGEVAGRAVSAMEDIHRSSQQIAEFITMIDGIAFQTNLLALNAAVEAARAGEQGRGFAVVAGEVRNLASRSAEAAREVKSLVETSVHSVENGSQLVRQSGEALAEIVTSVRRTTDIVSEMALANREQSTGIDQVNLAVSQMDEITQRNATMVEQAAEASRLLQEQAEALLERMAFFRLEHAGSELTPATAMGRTKRLAAVKAANNEHSPRIRSTHPAKGTSSQQHLHRPQASSSRTSTTEDEWESF</sequence>
<reference evidence="12 13" key="1">
    <citation type="submission" date="2019-08" db="EMBL/GenBank/DDBJ databases">
        <title>Complete genome sequence of Kushneria sp. YCWA18, a halophilic phosphate-solubilizing bacterium isolated from Daqiao saltern in China.</title>
        <authorList>
            <person name="Du G.-X."/>
            <person name="Qu L.-Y."/>
        </authorList>
    </citation>
    <scope>NUCLEOTIDE SEQUENCE [LARGE SCALE GENOMIC DNA]</scope>
    <source>
        <strain evidence="12 13">YCWA18</strain>
    </source>
</reference>
<dbReference type="SMART" id="SM00283">
    <property type="entry name" value="MA"/>
    <property type="match status" value="1"/>
</dbReference>
<dbReference type="InterPro" id="IPR004090">
    <property type="entry name" value="Chemotax_Me-accpt_rcpt"/>
</dbReference>
<dbReference type="PANTHER" id="PTHR43531">
    <property type="entry name" value="PROTEIN ICFG"/>
    <property type="match status" value="1"/>
</dbReference>
<feature type="region of interest" description="Disordered" evidence="11">
    <location>
        <begin position="274"/>
        <end position="305"/>
    </location>
</feature>
<protein>
    <submittedName>
        <fullName evidence="12">HAMP domain-containing protein</fullName>
    </submittedName>
</protein>
<comment type="subcellular location">
    <subcellularLocation>
        <location evidence="1">Cell inner membrane</location>
        <topology evidence="1">Multi-pass membrane protein</topology>
    </subcellularLocation>
</comment>
<dbReference type="GO" id="GO:0006935">
    <property type="term" value="P:chemotaxis"/>
    <property type="evidence" value="ECO:0007669"/>
    <property type="project" value="UniProtKB-KW"/>
</dbReference>
<dbReference type="InterPro" id="IPR004089">
    <property type="entry name" value="MCPsignal_dom"/>
</dbReference>
<keyword evidence="4" id="KW-0145">Chemotaxis</keyword>
<evidence type="ECO:0000256" key="2">
    <source>
        <dbReference type="ARBA" id="ARBA00022475"/>
    </source>
</evidence>
<dbReference type="OrthoDB" id="2489132at2"/>
<evidence type="ECO:0000256" key="7">
    <source>
        <dbReference type="ARBA" id="ARBA00022989"/>
    </source>
</evidence>
<dbReference type="InterPro" id="IPR051310">
    <property type="entry name" value="MCP_chemotaxis"/>
</dbReference>
<dbReference type="GO" id="GO:0007165">
    <property type="term" value="P:signal transduction"/>
    <property type="evidence" value="ECO:0007669"/>
    <property type="project" value="UniProtKB-KW"/>
</dbReference>
<accession>A0A1S1NSG4</accession>
<dbReference type="PANTHER" id="PTHR43531:SF14">
    <property type="entry name" value="METHYL-ACCEPTING CHEMOTAXIS PROTEIN I-RELATED"/>
    <property type="match status" value="1"/>
</dbReference>
<feature type="compositionally biased region" description="Polar residues" evidence="11">
    <location>
        <begin position="554"/>
        <end position="572"/>
    </location>
</feature>
<evidence type="ECO:0000256" key="9">
    <source>
        <dbReference type="ARBA" id="ARBA00023224"/>
    </source>
</evidence>
<dbReference type="PROSITE" id="PS50111">
    <property type="entry name" value="CHEMOTAXIS_TRANSDUC_2"/>
    <property type="match status" value="1"/>
</dbReference>
<name>A0A1S1NSG4_9GAMM</name>
<keyword evidence="3" id="KW-0488">Methylation</keyword>
<dbReference type="PRINTS" id="PR00260">
    <property type="entry name" value="CHEMTRNSDUCR"/>
</dbReference>
<keyword evidence="13" id="KW-1185">Reference proteome</keyword>
<dbReference type="GO" id="GO:0004888">
    <property type="term" value="F:transmembrane signaling receptor activity"/>
    <property type="evidence" value="ECO:0007669"/>
    <property type="project" value="InterPro"/>
</dbReference>
<dbReference type="AlphaFoldDB" id="A0A1S1NSG4"/>
<keyword evidence="7" id="KW-1133">Transmembrane helix</keyword>
<evidence type="ECO:0000313" key="12">
    <source>
        <dbReference type="EMBL" id="QEL09843.1"/>
    </source>
</evidence>
<evidence type="ECO:0000256" key="4">
    <source>
        <dbReference type="ARBA" id="ARBA00022500"/>
    </source>
</evidence>
<dbReference type="SUPFAM" id="SSF58104">
    <property type="entry name" value="Methyl-accepting chemotaxis protein (MCP) signaling domain"/>
    <property type="match status" value="1"/>
</dbReference>
<dbReference type="CDD" id="cd06225">
    <property type="entry name" value="HAMP"/>
    <property type="match status" value="1"/>
</dbReference>
<dbReference type="SMART" id="SM00304">
    <property type="entry name" value="HAMP"/>
    <property type="match status" value="1"/>
</dbReference>
<dbReference type="CDD" id="cd11386">
    <property type="entry name" value="MCP_signal"/>
    <property type="match status" value="1"/>
</dbReference>
<dbReference type="FunFam" id="1.10.287.950:FF:000001">
    <property type="entry name" value="Methyl-accepting chemotaxis sensory transducer"/>
    <property type="match status" value="1"/>
</dbReference>
<organism evidence="12 13">
    <name type="scientific">Kushneria phosphatilytica</name>
    <dbReference type="NCBI Taxonomy" id="657387"/>
    <lineage>
        <taxon>Bacteria</taxon>
        <taxon>Pseudomonadati</taxon>
        <taxon>Pseudomonadota</taxon>
        <taxon>Gammaproteobacteria</taxon>
        <taxon>Oceanospirillales</taxon>
        <taxon>Halomonadaceae</taxon>
        <taxon>Kushneria</taxon>
    </lineage>
</organism>
<evidence type="ECO:0000256" key="10">
    <source>
        <dbReference type="ARBA" id="ARBA00029447"/>
    </source>
</evidence>
<evidence type="ECO:0000256" key="5">
    <source>
        <dbReference type="ARBA" id="ARBA00022519"/>
    </source>
</evidence>
<gene>
    <name evidence="12" type="ORF">FY550_00980</name>
</gene>